<dbReference type="PANTHER" id="PTHR24376:SF235">
    <property type="entry name" value="C2H2-TYPE DOMAIN-CONTAINING PROTEIN"/>
    <property type="match status" value="1"/>
</dbReference>
<evidence type="ECO:0000313" key="10">
    <source>
        <dbReference type="EnsemblMetazoa" id="AMAM018967-PA"/>
    </source>
</evidence>
<evidence type="ECO:0000256" key="3">
    <source>
        <dbReference type="ARBA" id="ARBA00022737"/>
    </source>
</evidence>
<dbReference type="SUPFAM" id="SSF57667">
    <property type="entry name" value="beta-beta-alpha zinc fingers"/>
    <property type="match status" value="4"/>
</dbReference>
<dbReference type="InterPro" id="IPR013087">
    <property type="entry name" value="Znf_C2H2_type"/>
</dbReference>
<feature type="region of interest" description="Disordered" evidence="8">
    <location>
        <begin position="699"/>
        <end position="722"/>
    </location>
</feature>
<evidence type="ECO:0000256" key="7">
    <source>
        <dbReference type="PROSITE-ProRule" id="PRU00042"/>
    </source>
</evidence>
<keyword evidence="6" id="KW-0539">Nucleus</keyword>
<accession>A0A182T3M3</accession>
<feature type="domain" description="C2H2-type" evidence="9">
    <location>
        <begin position="374"/>
        <end position="401"/>
    </location>
</feature>
<dbReference type="GO" id="GO:0008270">
    <property type="term" value="F:zinc ion binding"/>
    <property type="evidence" value="ECO:0007669"/>
    <property type="project" value="UniProtKB-KW"/>
</dbReference>
<keyword evidence="2" id="KW-0479">Metal-binding</keyword>
<evidence type="ECO:0000256" key="4">
    <source>
        <dbReference type="ARBA" id="ARBA00022771"/>
    </source>
</evidence>
<dbReference type="PROSITE" id="PS50157">
    <property type="entry name" value="ZINC_FINGER_C2H2_2"/>
    <property type="match status" value="8"/>
</dbReference>
<keyword evidence="11" id="KW-1185">Reference proteome</keyword>
<name>A0A182T3M3_9DIPT</name>
<evidence type="ECO:0000313" key="11">
    <source>
        <dbReference type="Proteomes" id="UP000075901"/>
    </source>
</evidence>
<dbReference type="GO" id="GO:0005634">
    <property type="term" value="C:nucleus"/>
    <property type="evidence" value="ECO:0007669"/>
    <property type="project" value="UniProtKB-SubCell"/>
</dbReference>
<protein>
    <recommendedName>
        <fullName evidence="9">C2H2-type domain-containing protein</fullName>
    </recommendedName>
</protein>
<proteinExistence type="predicted"/>
<dbReference type="InterPro" id="IPR036236">
    <property type="entry name" value="Znf_C2H2_sf"/>
</dbReference>
<dbReference type="VEuPathDB" id="VectorBase:AMAM018967"/>
<dbReference type="GO" id="GO:0001228">
    <property type="term" value="F:DNA-binding transcription activator activity, RNA polymerase II-specific"/>
    <property type="evidence" value="ECO:0007669"/>
    <property type="project" value="TreeGrafter"/>
</dbReference>
<dbReference type="AlphaFoldDB" id="A0A182T3M3"/>
<dbReference type="GO" id="GO:0000978">
    <property type="term" value="F:RNA polymerase II cis-regulatory region sequence-specific DNA binding"/>
    <property type="evidence" value="ECO:0007669"/>
    <property type="project" value="TreeGrafter"/>
</dbReference>
<keyword evidence="4 7" id="KW-0863">Zinc-finger</keyword>
<keyword evidence="3" id="KW-0677">Repeat</keyword>
<feature type="domain" description="C2H2-type" evidence="9">
    <location>
        <begin position="152"/>
        <end position="175"/>
    </location>
</feature>
<feature type="region of interest" description="Disordered" evidence="8">
    <location>
        <begin position="237"/>
        <end position="257"/>
    </location>
</feature>
<dbReference type="PANTHER" id="PTHR24376">
    <property type="entry name" value="ZINC FINGER PROTEIN"/>
    <property type="match status" value="1"/>
</dbReference>
<feature type="region of interest" description="Disordered" evidence="8">
    <location>
        <begin position="19"/>
        <end position="39"/>
    </location>
</feature>
<feature type="domain" description="C2H2-type" evidence="9">
    <location>
        <begin position="124"/>
        <end position="151"/>
    </location>
</feature>
<reference evidence="10" key="2">
    <citation type="submission" date="2020-05" db="UniProtKB">
        <authorList>
            <consortium name="EnsemblMetazoa"/>
        </authorList>
    </citation>
    <scope>IDENTIFICATION</scope>
    <source>
        <strain evidence="10">maculatus3</strain>
    </source>
</reference>
<feature type="domain" description="C2H2-type" evidence="9">
    <location>
        <begin position="597"/>
        <end position="624"/>
    </location>
</feature>
<feature type="domain" description="C2H2-type" evidence="9">
    <location>
        <begin position="184"/>
        <end position="212"/>
    </location>
</feature>
<dbReference type="Gene3D" id="3.30.160.60">
    <property type="entry name" value="Classic Zinc Finger"/>
    <property type="match status" value="6"/>
</dbReference>
<sequence>MHADMHASKESAAGFNQLLEDCPPADSEGLTDPGILPPNVREPMMVIKEEEPDTNDPAPANAAAETSAAADPGSFQFYCYSCAMPFDTEDMYSEHLDDQHPFGGEQLMDQLEASSTMEQDAKLFKCPFCPKTFTRKWSMTQHIPSHMARKGYQCEYCPAIFTRNEYLRTHRQRKHPTLPETGSYKCSYCPRMFHKARYKKVHERIAHIKKGDTLPEGDDTESELTAINSTVDKMDESSSSMAAHELHSRASDSYDQTSNDAHSVVSMQNYADLEATTRLAVVLERLPEKIMDEYRWQLELYATMSPEDNRLELMEMAELPDATFDDEDFDDYEDEDDIDELVSDMGTLMNQDESNDSGKQLLKRKRSKFGITLHPCPHCTKMFKSRTALRMHALYHSGDLPHRCDECGVQFMRYNQLEYHKTKYHGANSATMAARYSCDYCPRIFLRKQDRTTHQLMVHARDQAEAIDGSPALTMMKKSKRKDYVCRVCDTEFEKYRRCLRHITLNHPGPDGEPECKPIKLCHCSICSGIYKKREDWHEHLSDHPSVRPHHCEQCIRRRRKASSRKQVHRCTHCPKAFEHKPNLASHLRIHMQQLRFPCSECGVMYDRYRDLLTHQSRYHSENPSDAIAREPLQRCNFCPRVFTRLRDVKYHQEQVHADRVVPPNTVEDTNEPEAPDDDGLVTFGFGPEMFPETNLLEEALNEGGDGEIPIKPDPDQDLTSQ</sequence>
<dbReference type="FunFam" id="3.30.160.60:FF:000446">
    <property type="entry name" value="Zinc finger protein"/>
    <property type="match status" value="1"/>
</dbReference>
<organism evidence="10 11">
    <name type="scientific">Anopheles maculatus</name>
    <dbReference type="NCBI Taxonomy" id="74869"/>
    <lineage>
        <taxon>Eukaryota</taxon>
        <taxon>Metazoa</taxon>
        <taxon>Ecdysozoa</taxon>
        <taxon>Arthropoda</taxon>
        <taxon>Hexapoda</taxon>
        <taxon>Insecta</taxon>
        <taxon>Pterygota</taxon>
        <taxon>Neoptera</taxon>
        <taxon>Endopterygota</taxon>
        <taxon>Diptera</taxon>
        <taxon>Nematocera</taxon>
        <taxon>Culicoidea</taxon>
        <taxon>Culicidae</taxon>
        <taxon>Anophelinae</taxon>
        <taxon>Anopheles</taxon>
        <taxon>Anopheles maculatus group</taxon>
    </lineage>
</organism>
<evidence type="ECO:0000256" key="1">
    <source>
        <dbReference type="ARBA" id="ARBA00004123"/>
    </source>
</evidence>
<evidence type="ECO:0000259" key="9">
    <source>
        <dbReference type="PROSITE" id="PS50157"/>
    </source>
</evidence>
<evidence type="ECO:0000256" key="5">
    <source>
        <dbReference type="ARBA" id="ARBA00022833"/>
    </source>
</evidence>
<keyword evidence="5" id="KW-0862">Zinc</keyword>
<dbReference type="PROSITE" id="PS00028">
    <property type="entry name" value="ZINC_FINGER_C2H2_1"/>
    <property type="match status" value="12"/>
</dbReference>
<feature type="domain" description="C2H2-type" evidence="9">
    <location>
        <begin position="569"/>
        <end position="596"/>
    </location>
</feature>
<dbReference type="FunFam" id="3.30.160.60:FF:005160">
    <property type="match status" value="1"/>
</dbReference>
<dbReference type="Proteomes" id="UP000075901">
    <property type="component" value="Unassembled WGS sequence"/>
</dbReference>
<dbReference type="EnsemblMetazoa" id="AMAM018967-RA">
    <property type="protein sequence ID" value="AMAM018967-PA"/>
    <property type="gene ID" value="AMAM018967"/>
</dbReference>
<reference evidence="11" key="1">
    <citation type="submission" date="2013-09" db="EMBL/GenBank/DDBJ databases">
        <title>The Genome Sequence of Anopheles maculatus species B.</title>
        <authorList>
            <consortium name="The Broad Institute Genomics Platform"/>
            <person name="Neafsey D.E."/>
            <person name="Besansky N."/>
            <person name="Howell P."/>
            <person name="Walton C."/>
            <person name="Young S.K."/>
            <person name="Zeng Q."/>
            <person name="Gargeya S."/>
            <person name="Fitzgerald M."/>
            <person name="Haas B."/>
            <person name="Abouelleil A."/>
            <person name="Allen A.W."/>
            <person name="Alvarado L."/>
            <person name="Arachchi H.M."/>
            <person name="Berlin A.M."/>
            <person name="Chapman S.B."/>
            <person name="Gainer-Dewar J."/>
            <person name="Goldberg J."/>
            <person name="Griggs A."/>
            <person name="Gujja S."/>
            <person name="Hansen M."/>
            <person name="Howarth C."/>
            <person name="Imamovic A."/>
            <person name="Ireland A."/>
            <person name="Larimer J."/>
            <person name="McCowan C."/>
            <person name="Murphy C."/>
            <person name="Pearson M."/>
            <person name="Poon T.W."/>
            <person name="Priest M."/>
            <person name="Roberts A."/>
            <person name="Saif S."/>
            <person name="Shea T."/>
            <person name="Sisk P."/>
            <person name="Sykes S."/>
            <person name="Wortman J."/>
            <person name="Nusbaum C."/>
            <person name="Birren B."/>
        </authorList>
    </citation>
    <scope>NUCLEOTIDE SEQUENCE [LARGE SCALE GENOMIC DNA]</scope>
    <source>
        <strain evidence="11">maculatus3</strain>
    </source>
</reference>
<evidence type="ECO:0000256" key="8">
    <source>
        <dbReference type="SAM" id="MobiDB-lite"/>
    </source>
</evidence>
<dbReference type="Pfam" id="PF00096">
    <property type="entry name" value="zf-C2H2"/>
    <property type="match status" value="3"/>
</dbReference>
<evidence type="ECO:0000256" key="2">
    <source>
        <dbReference type="ARBA" id="ARBA00022723"/>
    </source>
</evidence>
<comment type="subcellular location">
    <subcellularLocation>
        <location evidence="1">Nucleus</location>
    </subcellularLocation>
</comment>
<feature type="domain" description="C2H2-type" evidence="9">
    <location>
        <begin position="402"/>
        <end position="430"/>
    </location>
</feature>
<feature type="domain" description="C2H2-type" evidence="9">
    <location>
        <begin position="436"/>
        <end position="464"/>
    </location>
</feature>
<evidence type="ECO:0000256" key="6">
    <source>
        <dbReference type="ARBA" id="ARBA00023242"/>
    </source>
</evidence>
<dbReference type="Pfam" id="PF13894">
    <property type="entry name" value="zf-C2H2_4"/>
    <property type="match status" value="1"/>
</dbReference>
<dbReference type="SMART" id="SM00355">
    <property type="entry name" value="ZnF_C2H2"/>
    <property type="match status" value="12"/>
</dbReference>